<name>A0A5R9BXN8_9LACO</name>
<evidence type="ECO:0008006" key="3">
    <source>
        <dbReference type="Google" id="ProtNLM"/>
    </source>
</evidence>
<dbReference type="Pfam" id="PF05135">
    <property type="entry name" value="Phage_connect_1"/>
    <property type="match status" value="1"/>
</dbReference>
<proteinExistence type="predicted"/>
<dbReference type="RefSeq" id="WP_138473820.1">
    <property type="nucleotide sequence ID" value="NZ_VBTH01000002.1"/>
</dbReference>
<dbReference type="InterPro" id="IPR021146">
    <property type="entry name" value="Phage_gp6-like_head-tail"/>
</dbReference>
<dbReference type="OrthoDB" id="2291455at2"/>
<dbReference type="AlphaFoldDB" id="A0A5R9BXN8"/>
<comment type="caution">
    <text evidence="1">The sequence shown here is derived from an EMBL/GenBank/DDBJ whole genome shotgun (WGS) entry which is preliminary data.</text>
</comment>
<sequence>MSNDSKSQDDVILEEIKTLIDFDDISEKGERLEKKLKIWVKHAEQAICLYVGIDKLPELLTGTVVEMAQAKFVKLGYEGTTSANEEGLVFTWSASDLEPYKDELDQFKKRLPGADDYGWAVTVD</sequence>
<evidence type="ECO:0000313" key="1">
    <source>
        <dbReference type="EMBL" id="TLQ05476.1"/>
    </source>
</evidence>
<dbReference type="Proteomes" id="UP000305541">
    <property type="component" value="Unassembled WGS sequence"/>
</dbReference>
<protein>
    <recommendedName>
        <fullName evidence="3">Phage protein</fullName>
    </recommendedName>
</protein>
<dbReference type="EMBL" id="VBTH01000002">
    <property type="protein sequence ID" value="TLQ05476.1"/>
    <property type="molecule type" value="Genomic_DNA"/>
</dbReference>
<accession>A0A5R9BXN8</accession>
<organism evidence="1 2">
    <name type="scientific">Pediococcus stilesii</name>
    <dbReference type="NCBI Taxonomy" id="331679"/>
    <lineage>
        <taxon>Bacteria</taxon>
        <taxon>Bacillati</taxon>
        <taxon>Bacillota</taxon>
        <taxon>Bacilli</taxon>
        <taxon>Lactobacillales</taxon>
        <taxon>Lactobacillaceae</taxon>
        <taxon>Pediococcus</taxon>
    </lineage>
</organism>
<gene>
    <name evidence="1" type="ORF">FEZ51_02120</name>
</gene>
<evidence type="ECO:0000313" key="2">
    <source>
        <dbReference type="Proteomes" id="UP000305541"/>
    </source>
</evidence>
<reference evidence="1 2" key="1">
    <citation type="submission" date="2019-05" db="EMBL/GenBank/DDBJ databases">
        <title>The metagenome of a microbial culture collection derived from dairy environment covers the genomic content of the human microbiome.</title>
        <authorList>
            <person name="Roder T."/>
            <person name="Wuthrich D."/>
            <person name="Sattari Z."/>
            <person name="Von Ah U."/>
            <person name="Bar C."/>
            <person name="Ronchi F."/>
            <person name="Macpherson A.J."/>
            <person name="Ganal-Vonarburg S.C."/>
            <person name="Bruggmann R."/>
            <person name="Vergeres G."/>
        </authorList>
    </citation>
    <scope>NUCLEOTIDE SEQUENCE [LARGE SCALE GENOMIC DNA]</scope>
    <source>
        <strain evidence="1 2">FAM 18815</strain>
    </source>
</reference>